<dbReference type="PRINTS" id="PR00037">
    <property type="entry name" value="HTHLACR"/>
</dbReference>
<evidence type="ECO:0000256" key="1">
    <source>
        <dbReference type="ARBA" id="ARBA00023015"/>
    </source>
</evidence>
<dbReference type="InterPro" id="IPR014036">
    <property type="entry name" value="DeoR-like_C"/>
</dbReference>
<dbReference type="InterPro" id="IPR036390">
    <property type="entry name" value="WH_DNA-bd_sf"/>
</dbReference>
<dbReference type="PROSITE" id="PS00894">
    <property type="entry name" value="HTH_DEOR_1"/>
    <property type="match status" value="1"/>
</dbReference>
<keyword evidence="3" id="KW-0804">Transcription</keyword>
<reference evidence="5" key="1">
    <citation type="journal article" date="2015" name="PeerJ">
        <title>First genomic representation of candidate bacterial phylum KSB3 points to enhanced environmental sensing as a trigger of wastewater bulking.</title>
        <authorList>
            <person name="Sekiguchi Y."/>
            <person name="Ohashi A."/>
            <person name="Parks D.H."/>
            <person name="Yamauchi T."/>
            <person name="Tyson G.W."/>
            <person name="Hugenholtz P."/>
        </authorList>
    </citation>
    <scope>NUCLEOTIDE SEQUENCE [LARGE SCALE GENOMIC DNA]</scope>
</reference>
<dbReference type="SMART" id="SM00420">
    <property type="entry name" value="HTH_DEOR"/>
    <property type="match status" value="1"/>
</dbReference>
<dbReference type="PANTHER" id="PTHR30363">
    <property type="entry name" value="HTH-TYPE TRANSCRIPTIONAL REGULATOR SRLR-RELATED"/>
    <property type="match status" value="1"/>
</dbReference>
<dbReference type="SUPFAM" id="SSF46785">
    <property type="entry name" value="Winged helix' DNA-binding domain"/>
    <property type="match status" value="1"/>
</dbReference>
<dbReference type="Gene3D" id="3.40.50.1360">
    <property type="match status" value="1"/>
</dbReference>
<proteinExistence type="predicted"/>
<dbReference type="PANTHER" id="PTHR30363:SF44">
    <property type="entry name" value="AGA OPERON TRANSCRIPTIONAL REPRESSOR-RELATED"/>
    <property type="match status" value="1"/>
</dbReference>
<dbReference type="eggNOG" id="COG1349">
    <property type="taxonomic scope" value="Bacteria"/>
</dbReference>
<keyword evidence="1" id="KW-0805">Transcription regulation</keyword>
<sequence length="257" mass="28382">MSLQIERQLLIQSLIKEYQTVKVEELARRLDVSPNTIRRDLSLLEKQGVLKRTQGGAMAQDLQPATRQSFDLRSRTNVLEKEIIGKCAAKLVKSGSTIILDAGTTTQQLANNLRHLENLTIATNSLEIAYSLMTNPNITVILSGGIVIGASRSLTGMPAENFFTQIHADQIFLATCGISLERGLTNRNMHEIPVKQKMIEVAREVILLADHDKFDKVALSSFAPLSCVHKIVTDEKAPKNMVIQLENLGIQVVIASE</sequence>
<dbReference type="Proteomes" id="UP000030661">
    <property type="component" value="Unassembled WGS sequence"/>
</dbReference>
<keyword evidence="2" id="KW-0238">DNA-binding</keyword>
<dbReference type="SMART" id="SM01134">
    <property type="entry name" value="DeoRC"/>
    <property type="match status" value="1"/>
</dbReference>
<dbReference type="SUPFAM" id="SSF100950">
    <property type="entry name" value="NagB/RpiA/CoA transferase-like"/>
    <property type="match status" value="1"/>
</dbReference>
<name>A0A0S6WAK8_VECG1</name>
<evidence type="ECO:0000313" key="6">
    <source>
        <dbReference type="Proteomes" id="UP000030661"/>
    </source>
</evidence>
<dbReference type="PROSITE" id="PS51000">
    <property type="entry name" value="HTH_DEOR_2"/>
    <property type="match status" value="1"/>
</dbReference>
<dbReference type="Pfam" id="PF08220">
    <property type="entry name" value="HTH_DeoR"/>
    <property type="match status" value="1"/>
</dbReference>
<dbReference type="AlphaFoldDB" id="A0A0S6WAK8"/>
<keyword evidence="6" id="KW-1185">Reference proteome</keyword>
<dbReference type="GO" id="GO:0003677">
    <property type="term" value="F:DNA binding"/>
    <property type="evidence" value="ECO:0007669"/>
    <property type="project" value="UniProtKB-KW"/>
</dbReference>
<evidence type="ECO:0000313" key="5">
    <source>
        <dbReference type="EMBL" id="GAK55563.1"/>
    </source>
</evidence>
<dbReference type="InterPro" id="IPR037171">
    <property type="entry name" value="NagB/RpiA_transferase-like"/>
</dbReference>
<gene>
    <name evidence="5" type="ORF">U27_02397</name>
</gene>
<dbReference type="Gene3D" id="1.10.10.10">
    <property type="entry name" value="Winged helix-like DNA-binding domain superfamily/Winged helix DNA-binding domain"/>
    <property type="match status" value="1"/>
</dbReference>
<dbReference type="InterPro" id="IPR001034">
    <property type="entry name" value="DeoR_HTH"/>
</dbReference>
<organism evidence="5">
    <name type="scientific">Vecturithrix granuli</name>
    <dbReference type="NCBI Taxonomy" id="1499967"/>
    <lineage>
        <taxon>Bacteria</taxon>
        <taxon>Candidatus Moduliflexota</taxon>
        <taxon>Candidatus Vecturitrichia</taxon>
        <taxon>Candidatus Vecturitrichales</taxon>
        <taxon>Candidatus Vecturitrichaceae</taxon>
        <taxon>Candidatus Vecturithrix</taxon>
    </lineage>
</organism>
<accession>A0A0S6WAK8</accession>
<evidence type="ECO:0000256" key="3">
    <source>
        <dbReference type="ARBA" id="ARBA00023163"/>
    </source>
</evidence>
<dbReference type="InterPro" id="IPR018356">
    <property type="entry name" value="Tscrpt_reg_HTH_DeoR_CS"/>
</dbReference>
<dbReference type="EMBL" id="DF820463">
    <property type="protein sequence ID" value="GAK55563.1"/>
    <property type="molecule type" value="Genomic_DNA"/>
</dbReference>
<dbReference type="HOGENOM" id="CLU_060699_1_4_0"/>
<feature type="domain" description="HTH deoR-type" evidence="4">
    <location>
        <begin position="4"/>
        <end position="59"/>
    </location>
</feature>
<dbReference type="Pfam" id="PF00455">
    <property type="entry name" value="DeoRC"/>
    <property type="match status" value="1"/>
</dbReference>
<dbReference type="STRING" id="1499967.U27_02397"/>
<evidence type="ECO:0000259" key="4">
    <source>
        <dbReference type="PROSITE" id="PS51000"/>
    </source>
</evidence>
<evidence type="ECO:0000256" key="2">
    <source>
        <dbReference type="ARBA" id="ARBA00023125"/>
    </source>
</evidence>
<protein>
    <submittedName>
        <fullName evidence="5">Transcriptional regulator, DeoR family</fullName>
    </submittedName>
</protein>
<dbReference type="InterPro" id="IPR050313">
    <property type="entry name" value="Carb_Metab_HTH_regulators"/>
</dbReference>
<dbReference type="GO" id="GO:0003700">
    <property type="term" value="F:DNA-binding transcription factor activity"/>
    <property type="evidence" value="ECO:0007669"/>
    <property type="project" value="InterPro"/>
</dbReference>
<dbReference type="InterPro" id="IPR036388">
    <property type="entry name" value="WH-like_DNA-bd_sf"/>
</dbReference>